<keyword evidence="7" id="KW-1185">Reference proteome</keyword>
<reference evidence="7" key="1">
    <citation type="journal article" date="2019" name="Gigascience">
        <title>De novo genome assembly of the endangered Acer yangbiense, a plant species with extremely small populations endemic to Yunnan Province, China.</title>
        <authorList>
            <person name="Yang J."/>
            <person name="Wariss H.M."/>
            <person name="Tao L."/>
            <person name="Zhang R."/>
            <person name="Yun Q."/>
            <person name="Hollingsworth P."/>
            <person name="Dao Z."/>
            <person name="Luo G."/>
            <person name="Guo H."/>
            <person name="Ma Y."/>
            <person name="Sun W."/>
        </authorList>
    </citation>
    <scope>NUCLEOTIDE SEQUENCE [LARGE SCALE GENOMIC DNA]</scope>
    <source>
        <strain evidence="7">cv. br00</strain>
    </source>
</reference>
<gene>
    <name evidence="6" type="ORF">DKX38_017946</name>
</gene>
<evidence type="ECO:0000313" key="7">
    <source>
        <dbReference type="Proteomes" id="UP000326939"/>
    </source>
</evidence>
<dbReference type="GO" id="GO:0000149">
    <property type="term" value="F:SNARE binding"/>
    <property type="evidence" value="ECO:0007669"/>
    <property type="project" value="TreeGrafter"/>
</dbReference>
<evidence type="ECO:0000313" key="6">
    <source>
        <dbReference type="EMBL" id="KAB5534860.1"/>
    </source>
</evidence>
<dbReference type="GO" id="GO:0007040">
    <property type="term" value="P:lysosome organization"/>
    <property type="evidence" value="ECO:0007669"/>
    <property type="project" value="TreeGrafter"/>
</dbReference>
<dbReference type="GO" id="GO:0032418">
    <property type="term" value="P:lysosome localization"/>
    <property type="evidence" value="ECO:0007669"/>
    <property type="project" value="TreeGrafter"/>
</dbReference>
<evidence type="ECO:0000256" key="4">
    <source>
        <dbReference type="SAM" id="Coils"/>
    </source>
</evidence>
<feature type="coiled-coil region" evidence="4">
    <location>
        <begin position="52"/>
        <end position="79"/>
    </location>
</feature>
<dbReference type="InterPro" id="IPR017246">
    <property type="entry name" value="Snapin"/>
</dbReference>
<dbReference type="GO" id="GO:0008333">
    <property type="term" value="P:endosome to lysosome transport"/>
    <property type="evidence" value="ECO:0007669"/>
    <property type="project" value="TreeGrafter"/>
</dbReference>
<dbReference type="EMBL" id="VDCV01000011">
    <property type="protein sequence ID" value="KAB5534860.1"/>
    <property type="molecule type" value="Genomic_DNA"/>
</dbReference>
<sequence length="198" mass="21696">MDPSVSTGENTGSNENNSQESESESNNNPSDALGKALSTMLANVIKDFDSKAQDTLNSQDKLNSAIDRLTRELDQLLEDAPLPFIMQHAAKISGVRKRVSSLNSVLKSIQHRVDNIDRLLSVGMLQVEYNLQGRQLWTAHRNTSASLEGSGNRYSNLKLLSAEDFTGIALHILCGADMQFKTSSLPAFILDQKALYGN</sequence>
<dbReference type="AlphaFoldDB" id="A0A5N5KWT6"/>
<dbReference type="GO" id="GO:0031083">
    <property type="term" value="C:BLOC-1 complex"/>
    <property type="evidence" value="ECO:0007669"/>
    <property type="project" value="InterPro"/>
</dbReference>
<proteinExistence type="inferred from homology"/>
<dbReference type="GO" id="GO:0006886">
    <property type="term" value="P:intracellular protein transport"/>
    <property type="evidence" value="ECO:0007669"/>
    <property type="project" value="InterPro"/>
</dbReference>
<evidence type="ECO:0000256" key="3">
    <source>
        <dbReference type="ARBA" id="ARBA00033330"/>
    </source>
</evidence>
<comment type="similarity">
    <text evidence="1">Belongs to the SNAPIN family.</text>
</comment>
<dbReference type="InterPro" id="IPR028119">
    <property type="entry name" value="Snapin/Pallidin/Snn1"/>
</dbReference>
<comment type="caution">
    <text evidence="6">The sequence shown here is derived from an EMBL/GenBank/DDBJ whole genome shotgun (WGS) entry which is preliminary data.</text>
</comment>
<accession>A0A5N5KWT6</accession>
<dbReference type="PANTHER" id="PTHR31305">
    <property type="entry name" value="SNARE-ASSOCIATED PROTEIN SNAPIN"/>
    <property type="match status" value="1"/>
</dbReference>
<dbReference type="Proteomes" id="UP000326939">
    <property type="component" value="Chromosome 11"/>
</dbReference>
<organism evidence="6 7">
    <name type="scientific">Salix brachista</name>
    <dbReference type="NCBI Taxonomy" id="2182728"/>
    <lineage>
        <taxon>Eukaryota</taxon>
        <taxon>Viridiplantae</taxon>
        <taxon>Streptophyta</taxon>
        <taxon>Embryophyta</taxon>
        <taxon>Tracheophyta</taxon>
        <taxon>Spermatophyta</taxon>
        <taxon>Magnoliopsida</taxon>
        <taxon>eudicotyledons</taxon>
        <taxon>Gunneridae</taxon>
        <taxon>Pentapetalae</taxon>
        <taxon>rosids</taxon>
        <taxon>fabids</taxon>
        <taxon>Malpighiales</taxon>
        <taxon>Salicaceae</taxon>
        <taxon>Saliceae</taxon>
        <taxon>Salix</taxon>
    </lineage>
</organism>
<dbReference type="Pfam" id="PF14712">
    <property type="entry name" value="Snapin_Pallidin"/>
    <property type="match status" value="1"/>
</dbReference>
<evidence type="ECO:0000256" key="5">
    <source>
        <dbReference type="SAM" id="MobiDB-lite"/>
    </source>
</evidence>
<dbReference type="PANTHER" id="PTHR31305:SF2">
    <property type="entry name" value="SNARE-ASSOCIATED PROTEIN SNAPIN"/>
    <property type="match status" value="1"/>
</dbReference>
<evidence type="ECO:0000256" key="1">
    <source>
        <dbReference type="ARBA" id="ARBA00006111"/>
    </source>
</evidence>
<evidence type="ECO:0000256" key="2">
    <source>
        <dbReference type="ARBA" id="ARBA00023054"/>
    </source>
</evidence>
<protein>
    <recommendedName>
        <fullName evidence="3">Biogenesis of lysosome-related organelles complex 1 subunit 7</fullName>
    </recommendedName>
</protein>
<feature type="compositionally biased region" description="Low complexity" evidence="5">
    <location>
        <begin position="1"/>
        <end position="30"/>
    </location>
</feature>
<name>A0A5N5KWT6_9ROSI</name>
<keyword evidence="2 4" id="KW-0175">Coiled coil</keyword>
<dbReference type="GO" id="GO:0099078">
    <property type="term" value="C:BORC complex"/>
    <property type="evidence" value="ECO:0007669"/>
    <property type="project" value="TreeGrafter"/>
</dbReference>
<feature type="region of interest" description="Disordered" evidence="5">
    <location>
        <begin position="1"/>
        <end position="34"/>
    </location>
</feature>